<accession>A0ABX2T3J0</accession>
<sequence length="77" mass="8151">MKTDHDVLLLATRLVDELGETALRISRVRLVELTAANNLRAAAFWRDVLHTSEELLAAKPAPATPGSSGFGGPLAAS</sequence>
<dbReference type="RefSeq" id="WP_180280572.1">
    <property type="nucleotide sequence ID" value="NZ_JABFDB010000001.1"/>
</dbReference>
<evidence type="ECO:0000256" key="1">
    <source>
        <dbReference type="SAM" id="MobiDB-lite"/>
    </source>
</evidence>
<name>A0ABX2T3J0_9PROT</name>
<protein>
    <submittedName>
        <fullName evidence="2">Uncharacterized protein</fullName>
    </submittedName>
</protein>
<dbReference type="Proteomes" id="UP000584642">
    <property type="component" value="Unassembled WGS sequence"/>
</dbReference>
<dbReference type="EMBL" id="JABFDB010000001">
    <property type="protein sequence ID" value="NYZ18869.1"/>
    <property type="molecule type" value="Genomic_DNA"/>
</dbReference>
<comment type="caution">
    <text evidence="2">The sequence shown here is derived from an EMBL/GenBank/DDBJ whole genome shotgun (WGS) entry which is preliminary data.</text>
</comment>
<organism evidence="2 3">
    <name type="scientific">Azospirillum oleiclasticum</name>
    <dbReference type="NCBI Taxonomy" id="2735135"/>
    <lineage>
        <taxon>Bacteria</taxon>
        <taxon>Pseudomonadati</taxon>
        <taxon>Pseudomonadota</taxon>
        <taxon>Alphaproteobacteria</taxon>
        <taxon>Rhodospirillales</taxon>
        <taxon>Azospirillaceae</taxon>
        <taxon>Azospirillum</taxon>
    </lineage>
</organism>
<evidence type="ECO:0000313" key="2">
    <source>
        <dbReference type="EMBL" id="NYZ18869.1"/>
    </source>
</evidence>
<evidence type="ECO:0000313" key="3">
    <source>
        <dbReference type="Proteomes" id="UP000584642"/>
    </source>
</evidence>
<reference evidence="2 3" key="1">
    <citation type="submission" date="2020-05" db="EMBL/GenBank/DDBJ databases">
        <title>Azospirillum oleiclasticum sp. nov, a nitrogen-fixing and heavy crude oil-emulsifying bacterium isolated from the crude oil of Yumen Oilfield.</title>
        <authorList>
            <person name="Wu D."/>
            <person name="Cai M."/>
            <person name="Zhang X."/>
        </authorList>
    </citation>
    <scope>NUCLEOTIDE SEQUENCE [LARGE SCALE GENOMIC DNA]</scope>
    <source>
        <strain evidence="2 3">ROY-1-1-2</strain>
    </source>
</reference>
<feature type="region of interest" description="Disordered" evidence="1">
    <location>
        <begin position="57"/>
        <end position="77"/>
    </location>
</feature>
<proteinExistence type="predicted"/>
<feature type="compositionally biased region" description="Gly residues" evidence="1">
    <location>
        <begin position="68"/>
        <end position="77"/>
    </location>
</feature>
<keyword evidence="3" id="KW-1185">Reference proteome</keyword>
<gene>
    <name evidence="2" type="ORF">HND93_04030</name>
</gene>